<evidence type="ECO:0000256" key="1">
    <source>
        <dbReference type="SAM" id="MobiDB-lite"/>
    </source>
</evidence>
<gene>
    <name evidence="2" type="ORF">HJG59_007315</name>
</gene>
<dbReference type="EMBL" id="JACASF010000008">
    <property type="protein sequence ID" value="KAF6462110.1"/>
    <property type="molecule type" value="Genomic_DNA"/>
</dbReference>
<organism evidence="2 3">
    <name type="scientific">Molossus molossus</name>
    <name type="common">Pallas' mastiff bat</name>
    <name type="synonym">Vespertilio molossus</name>
    <dbReference type="NCBI Taxonomy" id="27622"/>
    <lineage>
        <taxon>Eukaryota</taxon>
        <taxon>Metazoa</taxon>
        <taxon>Chordata</taxon>
        <taxon>Craniata</taxon>
        <taxon>Vertebrata</taxon>
        <taxon>Euteleostomi</taxon>
        <taxon>Mammalia</taxon>
        <taxon>Eutheria</taxon>
        <taxon>Laurasiatheria</taxon>
        <taxon>Chiroptera</taxon>
        <taxon>Yangochiroptera</taxon>
        <taxon>Molossidae</taxon>
        <taxon>Molossus</taxon>
    </lineage>
</organism>
<keyword evidence="3" id="KW-1185">Reference proteome</keyword>
<dbReference type="AlphaFoldDB" id="A0A7J8GQB9"/>
<accession>A0A7J8GQB9</accession>
<comment type="caution">
    <text evidence="2">The sequence shown here is derived from an EMBL/GenBank/DDBJ whole genome shotgun (WGS) entry which is preliminary data.</text>
</comment>
<reference evidence="2 3" key="1">
    <citation type="journal article" date="2020" name="Nature">
        <title>Six reference-quality genomes reveal evolution of bat adaptations.</title>
        <authorList>
            <person name="Jebb D."/>
            <person name="Huang Z."/>
            <person name="Pippel M."/>
            <person name="Hughes G.M."/>
            <person name="Lavrichenko K."/>
            <person name="Devanna P."/>
            <person name="Winkler S."/>
            <person name="Jermiin L.S."/>
            <person name="Skirmuntt E.C."/>
            <person name="Katzourakis A."/>
            <person name="Burkitt-Gray L."/>
            <person name="Ray D.A."/>
            <person name="Sullivan K.A.M."/>
            <person name="Roscito J.G."/>
            <person name="Kirilenko B.M."/>
            <person name="Davalos L.M."/>
            <person name="Corthals A.P."/>
            <person name="Power M.L."/>
            <person name="Jones G."/>
            <person name="Ransome R.D."/>
            <person name="Dechmann D.K.N."/>
            <person name="Locatelli A.G."/>
            <person name="Puechmaille S.J."/>
            <person name="Fedrigo O."/>
            <person name="Jarvis E.D."/>
            <person name="Hiller M."/>
            <person name="Vernes S.C."/>
            <person name="Myers E.W."/>
            <person name="Teeling E.C."/>
        </authorList>
    </citation>
    <scope>NUCLEOTIDE SEQUENCE [LARGE SCALE GENOMIC DNA]</scope>
    <source>
        <strain evidence="2">MMolMol1</strain>
        <tissue evidence="2">Muscle</tissue>
    </source>
</reference>
<dbReference type="Proteomes" id="UP000550707">
    <property type="component" value="Unassembled WGS sequence"/>
</dbReference>
<protein>
    <submittedName>
        <fullName evidence="2">Kinesin family member 6</fullName>
    </submittedName>
</protein>
<feature type="region of interest" description="Disordered" evidence="1">
    <location>
        <begin position="1"/>
        <end position="85"/>
    </location>
</feature>
<evidence type="ECO:0000313" key="2">
    <source>
        <dbReference type="EMBL" id="KAF6462110.1"/>
    </source>
</evidence>
<proteinExistence type="predicted"/>
<evidence type="ECO:0000313" key="3">
    <source>
        <dbReference type="Proteomes" id="UP000550707"/>
    </source>
</evidence>
<sequence length="106" mass="11205">MCVPGKSCPRLAPSCPAGSRPALEPPWTTASLRGRPQPSLSPETARRIPTSWHSSRPDRTSCRRSVSSKCPAGTEDDEATSPAHPACRSNLLGATSDCHPVEKAVS</sequence>
<name>A0A7J8GQB9_MOLMO</name>